<proteinExistence type="inferred from homology"/>
<dbReference type="Gene3D" id="2.60.40.640">
    <property type="match status" value="2"/>
</dbReference>
<dbReference type="STRING" id="48709.A0A1D2NIU0"/>
<comment type="similarity">
    <text evidence="1">Belongs to the arrestin family.</text>
</comment>
<evidence type="ECO:0000259" key="2">
    <source>
        <dbReference type="SMART" id="SM01017"/>
    </source>
</evidence>
<comment type="caution">
    <text evidence="3">The sequence shown here is derived from an EMBL/GenBank/DDBJ whole genome shotgun (WGS) entry which is preliminary data.</text>
</comment>
<dbReference type="Proteomes" id="UP000094527">
    <property type="component" value="Unassembled WGS sequence"/>
</dbReference>
<dbReference type="EMBL" id="LJIJ01000028">
    <property type="protein sequence ID" value="ODN05188.1"/>
    <property type="molecule type" value="Genomic_DNA"/>
</dbReference>
<keyword evidence="4" id="KW-1185">Reference proteome</keyword>
<dbReference type="GO" id="GO:0005737">
    <property type="term" value="C:cytoplasm"/>
    <property type="evidence" value="ECO:0007669"/>
    <property type="project" value="TreeGrafter"/>
</dbReference>
<dbReference type="InterPro" id="IPR011021">
    <property type="entry name" value="Arrestin-like_N"/>
</dbReference>
<evidence type="ECO:0000313" key="4">
    <source>
        <dbReference type="Proteomes" id="UP000094527"/>
    </source>
</evidence>
<name>A0A1D2NIU0_ORCCI</name>
<evidence type="ECO:0000256" key="1">
    <source>
        <dbReference type="ARBA" id="ARBA00005298"/>
    </source>
</evidence>
<dbReference type="SMART" id="SM01017">
    <property type="entry name" value="Arrestin_C"/>
    <property type="match status" value="1"/>
</dbReference>
<organism evidence="3 4">
    <name type="scientific">Orchesella cincta</name>
    <name type="common">Springtail</name>
    <name type="synonym">Podura cincta</name>
    <dbReference type="NCBI Taxonomy" id="48709"/>
    <lineage>
        <taxon>Eukaryota</taxon>
        <taxon>Metazoa</taxon>
        <taxon>Ecdysozoa</taxon>
        <taxon>Arthropoda</taxon>
        <taxon>Hexapoda</taxon>
        <taxon>Collembola</taxon>
        <taxon>Entomobryomorpha</taxon>
        <taxon>Entomobryoidea</taxon>
        <taxon>Orchesellidae</taxon>
        <taxon>Orchesellinae</taxon>
        <taxon>Orchesella</taxon>
    </lineage>
</organism>
<dbReference type="SUPFAM" id="SSF81296">
    <property type="entry name" value="E set domains"/>
    <property type="match status" value="2"/>
</dbReference>
<accession>A0A1D2NIU0</accession>
<evidence type="ECO:0000313" key="3">
    <source>
        <dbReference type="EMBL" id="ODN05188.1"/>
    </source>
</evidence>
<sequence>MENRDKGNLLSIKLNHHTDVDSQSEIGENKLEGTVEVESKEDILVHGILLTVYAIVRTNILKVPKQDGKHKYSTTIHVESAYAFGNEADTRKLTKGKHSFPFTFCLPQHLPSSFDGIYGTVKYLISAKTHSNNERNDEMCNTSQPVQIKRYLDLADGIAYGKTIKFSSRIECPKKSLRTKYTPSLKYVFEIHKTGFATGESIPFVLNLSNPDRRQIASITVVLTKKTTYGDLKYHTEVLDEMANVSSTEVNNTTSLTWVGNLQVPQTAVPTHSIQNKKSPIFSHQYFLHVKLVPSVGHCIDGNLPIVIGTTKYECRGRRQIEHCVRSSAGSDLKTSFGESLDLRRNRSMLPSYSQTINQSGRTISVETLPPSYEEAVKMGRPNKSILPTPDKSIITLDDRN</sequence>
<protein>
    <submittedName>
        <fullName evidence="3">Arrestin domain-containing protein 3</fullName>
    </submittedName>
</protein>
<gene>
    <name evidence="3" type="ORF">Ocin01_01488</name>
</gene>
<dbReference type="InterPro" id="IPR014752">
    <property type="entry name" value="Arrestin-like_C"/>
</dbReference>
<dbReference type="AlphaFoldDB" id="A0A1D2NIU0"/>
<dbReference type="Pfam" id="PF02752">
    <property type="entry name" value="Arrestin_C"/>
    <property type="match status" value="1"/>
</dbReference>
<feature type="domain" description="Arrestin C-terminal-like" evidence="2">
    <location>
        <begin position="181"/>
        <end position="313"/>
    </location>
</feature>
<dbReference type="InterPro" id="IPR050357">
    <property type="entry name" value="Arrestin_domain-protein"/>
</dbReference>
<dbReference type="Pfam" id="PF00339">
    <property type="entry name" value="Arrestin_N"/>
    <property type="match status" value="1"/>
</dbReference>
<dbReference type="PANTHER" id="PTHR11188">
    <property type="entry name" value="ARRESTIN DOMAIN CONTAINING PROTEIN"/>
    <property type="match status" value="1"/>
</dbReference>
<dbReference type="InterPro" id="IPR011022">
    <property type="entry name" value="Arrestin_C-like"/>
</dbReference>
<dbReference type="InterPro" id="IPR014756">
    <property type="entry name" value="Ig_E-set"/>
</dbReference>
<dbReference type="OrthoDB" id="2333384at2759"/>
<reference evidence="3 4" key="1">
    <citation type="journal article" date="2016" name="Genome Biol. Evol.">
        <title>Gene Family Evolution Reflects Adaptation to Soil Environmental Stressors in the Genome of the Collembolan Orchesella cincta.</title>
        <authorList>
            <person name="Faddeeva-Vakhrusheva A."/>
            <person name="Derks M.F."/>
            <person name="Anvar S.Y."/>
            <person name="Agamennone V."/>
            <person name="Suring W."/>
            <person name="Smit S."/>
            <person name="van Straalen N.M."/>
            <person name="Roelofs D."/>
        </authorList>
    </citation>
    <scope>NUCLEOTIDE SEQUENCE [LARGE SCALE GENOMIC DNA]</scope>
    <source>
        <tissue evidence="3">Mixed pool</tissue>
    </source>
</reference>
<dbReference type="GO" id="GO:0015031">
    <property type="term" value="P:protein transport"/>
    <property type="evidence" value="ECO:0007669"/>
    <property type="project" value="TreeGrafter"/>
</dbReference>
<dbReference type="PANTHER" id="PTHR11188:SF17">
    <property type="entry name" value="FI21816P1"/>
    <property type="match status" value="1"/>
</dbReference>